<dbReference type="Proteomes" id="UP000708208">
    <property type="component" value="Unassembled WGS sequence"/>
</dbReference>
<evidence type="ECO:0000313" key="1">
    <source>
        <dbReference type="EMBL" id="CAG7827698.1"/>
    </source>
</evidence>
<evidence type="ECO:0000313" key="2">
    <source>
        <dbReference type="Proteomes" id="UP000708208"/>
    </source>
</evidence>
<accession>A0A8J2PNF6</accession>
<comment type="caution">
    <text evidence="1">The sequence shown here is derived from an EMBL/GenBank/DDBJ whole genome shotgun (WGS) entry which is preliminary data.</text>
</comment>
<dbReference type="AlphaFoldDB" id="A0A8J2PNF6"/>
<protein>
    <submittedName>
        <fullName evidence="1">Uncharacterized protein</fullName>
    </submittedName>
</protein>
<sequence length="16" mass="1749">MCQITDIPVPVLIVHA</sequence>
<keyword evidence="2" id="KW-1185">Reference proteome</keyword>
<reference evidence="1" key="1">
    <citation type="submission" date="2021-06" db="EMBL/GenBank/DDBJ databases">
        <authorList>
            <person name="Hodson N. C."/>
            <person name="Mongue J. A."/>
            <person name="Jaron S. K."/>
        </authorList>
    </citation>
    <scope>NUCLEOTIDE SEQUENCE</scope>
</reference>
<organism evidence="1 2">
    <name type="scientific">Allacma fusca</name>
    <dbReference type="NCBI Taxonomy" id="39272"/>
    <lineage>
        <taxon>Eukaryota</taxon>
        <taxon>Metazoa</taxon>
        <taxon>Ecdysozoa</taxon>
        <taxon>Arthropoda</taxon>
        <taxon>Hexapoda</taxon>
        <taxon>Collembola</taxon>
        <taxon>Symphypleona</taxon>
        <taxon>Sminthuridae</taxon>
        <taxon>Allacma</taxon>
    </lineage>
</organism>
<feature type="non-terminal residue" evidence="1">
    <location>
        <position position="1"/>
    </location>
</feature>
<dbReference type="EMBL" id="CAJVCH010544586">
    <property type="protein sequence ID" value="CAG7827698.1"/>
    <property type="molecule type" value="Genomic_DNA"/>
</dbReference>
<name>A0A8J2PNF6_9HEXA</name>
<gene>
    <name evidence="1" type="ORF">AFUS01_LOCUS37671</name>
</gene>
<proteinExistence type="predicted"/>